<keyword evidence="2" id="KW-1185">Reference proteome</keyword>
<protein>
    <recommendedName>
        <fullName evidence="3">Type II secretion system F family protein</fullName>
    </recommendedName>
</protein>
<dbReference type="Proteomes" id="UP001169027">
    <property type="component" value="Unassembled WGS sequence"/>
</dbReference>
<comment type="caution">
    <text evidence="1">The sequence shown here is derived from an EMBL/GenBank/DDBJ whole genome shotgun (WGS) entry which is preliminary data.</text>
</comment>
<dbReference type="RefSeq" id="WP_286521062.1">
    <property type="nucleotide sequence ID" value="NZ_JAUJZH010000006.1"/>
</dbReference>
<evidence type="ECO:0000313" key="2">
    <source>
        <dbReference type="Proteomes" id="UP001169027"/>
    </source>
</evidence>
<name>A0ABT8S1M1_9BURK</name>
<accession>A0ABT8S1M1</accession>
<evidence type="ECO:0008006" key="3">
    <source>
        <dbReference type="Google" id="ProtNLM"/>
    </source>
</evidence>
<reference evidence="1" key="1">
    <citation type="submission" date="2023-06" db="EMBL/GenBank/DDBJ databases">
        <authorList>
            <person name="Jiang Y."/>
            <person name="Liu Q."/>
        </authorList>
    </citation>
    <scope>NUCLEOTIDE SEQUENCE</scope>
    <source>
        <strain evidence="1">CGMCC 1.12090</strain>
    </source>
</reference>
<organism evidence="1 2">
    <name type="scientific">Variovorax ginsengisoli</name>
    <dbReference type="NCBI Taxonomy" id="363844"/>
    <lineage>
        <taxon>Bacteria</taxon>
        <taxon>Pseudomonadati</taxon>
        <taxon>Pseudomonadota</taxon>
        <taxon>Betaproteobacteria</taxon>
        <taxon>Burkholderiales</taxon>
        <taxon>Comamonadaceae</taxon>
        <taxon>Variovorax</taxon>
    </lineage>
</organism>
<sequence>MDSAILTLGALAVVVVAGWAIDLLLHRTPQTRMQRMMAQQLRRSTRAIEG</sequence>
<gene>
    <name evidence="1" type="ORF">Q2T77_11080</name>
</gene>
<dbReference type="EMBL" id="JAUKVY010000006">
    <property type="protein sequence ID" value="MDO1532831.1"/>
    <property type="molecule type" value="Genomic_DNA"/>
</dbReference>
<evidence type="ECO:0000313" key="1">
    <source>
        <dbReference type="EMBL" id="MDO1532831.1"/>
    </source>
</evidence>
<proteinExistence type="predicted"/>